<proteinExistence type="predicted"/>
<dbReference type="SUPFAM" id="SSF46785">
    <property type="entry name" value="Winged helix' DNA-binding domain"/>
    <property type="match status" value="1"/>
</dbReference>
<dbReference type="EMBL" id="CP022203">
    <property type="protein sequence ID" value="ATB49263.1"/>
    <property type="molecule type" value="Genomic_DNA"/>
</dbReference>
<accession>A0A250JZU8</accession>
<organism evidence="2 3">
    <name type="scientific">Corallococcus macrosporus DSM 14697</name>
    <dbReference type="NCBI Taxonomy" id="1189310"/>
    <lineage>
        <taxon>Bacteria</taxon>
        <taxon>Pseudomonadati</taxon>
        <taxon>Myxococcota</taxon>
        <taxon>Myxococcia</taxon>
        <taxon>Myxococcales</taxon>
        <taxon>Cystobacterineae</taxon>
        <taxon>Myxococcaceae</taxon>
        <taxon>Corallococcus</taxon>
    </lineage>
</organism>
<dbReference type="SMART" id="SM00347">
    <property type="entry name" value="HTH_MARR"/>
    <property type="match status" value="1"/>
</dbReference>
<feature type="domain" description="HTH marR-type" evidence="1">
    <location>
        <begin position="1"/>
        <end position="131"/>
    </location>
</feature>
<dbReference type="Gene3D" id="1.10.10.10">
    <property type="entry name" value="Winged helix-like DNA-binding domain superfamily/Winged helix DNA-binding domain"/>
    <property type="match status" value="1"/>
</dbReference>
<dbReference type="PROSITE" id="PS50995">
    <property type="entry name" value="HTH_MARR_2"/>
    <property type="match status" value="1"/>
</dbReference>
<dbReference type="PRINTS" id="PR00598">
    <property type="entry name" value="HTHMARR"/>
</dbReference>
<evidence type="ECO:0000313" key="2">
    <source>
        <dbReference type="EMBL" id="ATB49263.1"/>
    </source>
</evidence>
<sequence>MTLPEQMASLRRAIRRLLTERLGEQTSRPFMQLLALQSIADGVRSQAAIAERLLVDAPAVSRLVGRLEEDGLVKRGPSEDRRCSRLELSPAGHAELGVLRDALVWTDRELLRHLTAPEMAELKRLMEKLLTGLVQARGPLPVDGCGGPPEA</sequence>
<dbReference type="PANTHER" id="PTHR33164">
    <property type="entry name" value="TRANSCRIPTIONAL REGULATOR, MARR FAMILY"/>
    <property type="match status" value="1"/>
</dbReference>
<protein>
    <submittedName>
        <fullName evidence="2">MarR family transcriptional regulator</fullName>
    </submittedName>
</protein>
<dbReference type="InterPro" id="IPR036390">
    <property type="entry name" value="WH_DNA-bd_sf"/>
</dbReference>
<evidence type="ECO:0000259" key="1">
    <source>
        <dbReference type="PROSITE" id="PS50995"/>
    </source>
</evidence>
<dbReference type="GO" id="GO:0006950">
    <property type="term" value="P:response to stress"/>
    <property type="evidence" value="ECO:0007669"/>
    <property type="project" value="TreeGrafter"/>
</dbReference>
<name>A0A250JZU8_9BACT</name>
<dbReference type="Pfam" id="PF12802">
    <property type="entry name" value="MarR_2"/>
    <property type="match status" value="1"/>
</dbReference>
<dbReference type="OrthoDB" id="5295456at2"/>
<dbReference type="InterPro" id="IPR036388">
    <property type="entry name" value="WH-like_DNA-bd_sf"/>
</dbReference>
<gene>
    <name evidence="2" type="ORF">MYMAC_004906</name>
</gene>
<dbReference type="AlphaFoldDB" id="A0A250JZU8"/>
<evidence type="ECO:0000313" key="3">
    <source>
        <dbReference type="Proteomes" id="UP000217343"/>
    </source>
</evidence>
<dbReference type="Proteomes" id="UP000217343">
    <property type="component" value="Chromosome"/>
</dbReference>
<keyword evidence="3" id="KW-1185">Reference proteome</keyword>
<dbReference type="GO" id="GO:0003700">
    <property type="term" value="F:DNA-binding transcription factor activity"/>
    <property type="evidence" value="ECO:0007669"/>
    <property type="project" value="InterPro"/>
</dbReference>
<dbReference type="InterPro" id="IPR039422">
    <property type="entry name" value="MarR/SlyA-like"/>
</dbReference>
<dbReference type="KEGG" id="mmas:MYMAC_004906"/>
<dbReference type="InterPro" id="IPR000835">
    <property type="entry name" value="HTH_MarR-typ"/>
</dbReference>
<dbReference type="PANTHER" id="PTHR33164:SF103">
    <property type="entry name" value="REGULATORY PROTEIN MARR"/>
    <property type="match status" value="1"/>
</dbReference>
<reference evidence="2 3" key="1">
    <citation type="submission" date="2017-06" db="EMBL/GenBank/DDBJ databases">
        <title>Sequencing and comparative analysis of myxobacterial genomes.</title>
        <authorList>
            <person name="Rupp O."/>
            <person name="Goesmann A."/>
            <person name="Sogaard-Andersen L."/>
        </authorList>
    </citation>
    <scope>NUCLEOTIDE SEQUENCE [LARGE SCALE GENOMIC DNA]</scope>
    <source>
        <strain evidence="2 3">DSM 14697</strain>
    </source>
</reference>